<evidence type="ECO:0000256" key="7">
    <source>
        <dbReference type="RuleBase" id="RU000461"/>
    </source>
</evidence>
<gene>
    <name evidence="9" type="ORF">BE21_29080</name>
</gene>
<dbReference type="InterPro" id="IPR002397">
    <property type="entry name" value="Cyt_P450_B"/>
</dbReference>
<comment type="similarity">
    <text evidence="1 7">Belongs to the cytochrome P450 family.</text>
</comment>
<feature type="compositionally biased region" description="Low complexity" evidence="8">
    <location>
        <begin position="9"/>
        <end position="20"/>
    </location>
</feature>
<dbReference type="PANTHER" id="PTHR46696">
    <property type="entry name" value="P450, PUTATIVE (EUROFUNG)-RELATED"/>
    <property type="match status" value="1"/>
</dbReference>
<dbReference type="FunFam" id="1.10.630.10:FF:000018">
    <property type="entry name" value="Cytochrome P450 monooxygenase"/>
    <property type="match status" value="1"/>
</dbReference>
<proteinExistence type="inferred from homology"/>
<evidence type="ECO:0000256" key="6">
    <source>
        <dbReference type="ARBA" id="ARBA00023033"/>
    </source>
</evidence>
<dbReference type="GO" id="GO:0005506">
    <property type="term" value="F:iron ion binding"/>
    <property type="evidence" value="ECO:0007669"/>
    <property type="project" value="InterPro"/>
</dbReference>
<dbReference type="InterPro" id="IPR036396">
    <property type="entry name" value="Cyt_P450_sf"/>
</dbReference>
<keyword evidence="2 7" id="KW-0349">Heme</keyword>
<dbReference type="SUPFAM" id="SSF48264">
    <property type="entry name" value="Cytochrome P450"/>
    <property type="match status" value="1"/>
</dbReference>
<keyword evidence="5 7" id="KW-0408">Iron</keyword>
<sequence length="429" mass="46662">MNSPDAPKPDATPAAPPAADADLDPFRLQSPETFANPYPVYAKLREQAPVYFSAAYNGWLITRYDQVAAGFRDPRLSAKRSGAFVTKLPEDVRQRLEPLRRNLASWALLLDPPEHTRIRSLINKAFVPRLVEGMRSRVEALVNELLDAVAPTGRIDVLRDLGDALPLLVIGEVLGVPTQDRHRLKGWSNALGGFLGSGRPTLEIAGGALSAVAEMEDYFRGVIAARRQNPGSDLLSQLLVAEEQGMILGEQELLSTCCMLLFGGHETTKNLIGNGLLALLLHPAERDALREAPALIGPAVEELLRYDSPVQWMSRVALDDIELDGVRIAKGDRAFLVLGAANRDPSQFPDPDRLDFRRTDIRHISFGLGVHYCAGAALARVEAQAAISTFLRRFPDAALSSAPLTYRQSPGIRSLTAMPVELGAQSSAS</sequence>
<dbReference type="EMBL" id="JEME01001311">
    <property type="protein sequence ID" value="KYG07509.1"/>
    <property type="molecule type" value="Genomic_DNA"/>
</dbReference>
<comment type="caution">
    <text evidence="9">The sequence shown here is derived from an EMBL/GenBank/DDBJ whole genome shotgun (WGS) entry which is preliminary data.</text>
</comment>
<dbReference type="GO" id="GO:0004497">
    <property type="term" value="F:monooxygenase activity"/>
    <property type="evidence" value="ECO:0007669"/>
    <property type="project" value="UniProtKB-KW"/>
</dbReference>
<dbReference type="GO" id="GO:0016705">
    <property type="term" value="F:oxidoreductase activity, acting on paired donors, with incorporation or reduction of molecular oxygen"/>
    <property type="evidence" value="ECO:0007669"/>
    <property type="project" value="InterPro"/>
</dbReference>
<dbReference type="InterPro" id="IPR017972">
    <property type="entry name" value="Cyt_P450_CS"/>
</dbReference>
<organism evidence="9 10">
    <name type="scientific">Sorangium cellulosum</name>
    <name type="common">Polyangium cellulosum</name>
    <dbReference type="NCBI Taxonomy" id="56"/>
    <lineage>
        <taxon>Bacteria</taxon>
        <taxon>Pseudomonadati</taxon>
        <taxon>Myxococcota</taxon>
        <taxon>Polyangia</taxon>
        <taxon>Polyangiales</taxon>
        <taxon>Polyangiaceae</taxon>
        <taxon>Sorangium</taxon>
    </lineage>
</organism>
<dbReference type="Proteomes" id="UP000075502">
    <property type="component" value="Unassembled WGS sequence"/>
</dbReference>
<dbReference type="PRINTS" id="PR00359">
    <property type="entry name" value="BP450"/>
</dbReference>
<dbReference type="PROSITE" id="PS00086">
    <property type="entry name" value="CYTOCHROME_P450"/>
    <property type="match status" value="1"/>
</dbReference>
<evidence type="ECO:0000256" key="5">
    <source>
        <dbReference type="ARBA" id="ARBA00023004"/>
    </source>
</evidence>
<keyword evidence="6 7" id="KW-0503">Monooxygenase</keyword>
<evidence type="ECO:0000256" key="8">
    <source>
        <dbReference type="SAM" id="MobiDB-lite"/>
    </source>
</evidence>
<evidence type="ECO:0000313" key="10">
    <source>
        <dbReference type="Proteomes" id="UP000075502"/>
    </source>
</evidence>
<evidence type="ECO:0000313" key="9">
    <source>
        <dbReference type="EMBL" id="KYG07509.1"/>
    </source>
</evidence>
<dbReference type="InterPro" id="IPR001128">
    <property type="entry name" value="Cyt_P450"/>
</dbReference>
<evidence type="ECO:0000256" key="4">
    <source>
        <dbReference type="ARBA" id="ARBA00023002"/>
    </source>
</evidence>
<dbReference type="PANTHER" id="PTHR46696:SF1">
    <property type="entry name" value="CYTOCHROME P450 YJIB-RELATED"/>
    <property type="match status" value="1"/>
</dbReference>
<dbReference type="GO" id="GO:0020037">
    <property type="term" value="F:heme binding"/>
    <property type="evidence" value="ECO:0007669"/>
    <property type="project" value="InterPro"/>
</dbReference>
<accession>A0A150TS28</accession>
<dbReference type="AlphaFoldDB" id="A0A150TS28"/>
<evidence type="ECO:0000256" key="2">
    <source>
        <dbReference type="ARBA" id="ARBA00022617"/>
    </source>
</evidence>
<protein>
    <submittedName>
        <fullName evidence="9">Cytochrome</fullName>
    </submittedName>
</protein>
<name>A0A150TS28_SORCE</name>
<keyword evidence="4 7" id="KW-0560">Oxidoreductase</keyword>
<dbReference type="CDD" id="cd20625">
    <property type="entry name" value="CYP164-like"/>
    <property type="match status" value="1"/>
</dbReference>
<dbReference type="Pfam" id="PF00067">
    <property type="entry name" value="p450"/>
    <property type="match status" value="1"/>
</dbReference>
<keyword evidence="3 7" id="KW-0479">Metal-binding</keyword>
<feature type="region of interest" description="Disordered" evidence="8">
    <location>
        <begin position="1"/>
        <end position="23"/>
    </location>
</feature>
<reference evidence="9 10" key="1">
    <citation type="submission" date="2014-02" db="EMBL/GenBank/DDBJ databases">
        <title>The small core and large imbalanced accessory genome model reveals a collaborative survival strategy of Sorangium cellulosum strains in nature.</title>
        <authorList>
            <person name="Han K."/>
            <person name="Peng R."/>
            <person name="Blom J."/>
            <person name="Li Y.-Z."/>
        </authorList>
    </citation>
    <scope>NUCLEOTIDE SEQUENCE [LARGE SCALE GENOMIC DNA]</scope>
    <source>
        <strain evidence="9 10">So0007-03</strain>
    </source>
</reference>
<evidence type="ECO:0000256" key="3">
    <source>
        <dbReference type="ARBA" id="ARBA00022723"/>
    </source>
</evidence>
<dbReference type="Gene3D" id="1.10.630.10">
    <property type="entry name" value="Cytochrome P450"/>
    <property type="match status" value="1"/>
</dbReference>
<evidence type="ECO:0000256" key="1">
    <source>
        <dbReference type="ARBA" id="ARBA00010617"/>
    </source>
</evidence>